<proteinExistence type="predicted"/>
<dbReference type="AlphaFoldDB" id="A0A8C6MVU3"/>
<name>A0A8C6MVU3_MUSSI</name>
<reference evidence="3" key="1">
    <citation type="submission" date="2025-08" db="UniProtKB">
        <authorList>
            <consortium name="Ensembl"/>
        </authorList>
    </citation>
    <scope>IDENTIFICATION</scope>
</reference>
<dbReference type="Proteomes" id="UP000694415">
    <property type="component" value="Unplaced"/>
</dbReference>
<feature type="compositionally biased region" description="Gly residues" evidence="1">
    <location>
        <begin position="138"/>
        <end position="153"/>
    </location>
</feature>
<evidence type="ECO:0000313" key="3">
    <source>
        <dbReference type="Ensembl" id="ENSMSIP00000016747.1"/>
    </source>
</evidence>
<dbReference type="GeneTree" id="ENSGT00860000135775"/>
<feature type="signal peptide" evidence="2">
    <location>
        <begin position="1"/>
        <end position="21"/>
    </location>
</feature>
<keyword evidence="2" id="KW-0732">Signal</keyword>
<dbReference type="Ensembl" id="ENSMSIT00000021211.1">
    <property type="protein sequence ID" value="ENSMSIP00000016747.1"/>
    <property type="gene ID" value="ENSMSIG00000014361.1"/>
</dbReference>
<sequence length="153" mass="14706">LGVALVVVVLLVAAALRLVLAAAAAASRRPLLVGSVPGGLGAPLHQARAPLGQRGHGSRTRAAPDRQGRGTGRLSLTAPAPGASVLILGAGAMSVGCGAEGGHEEPELGEAGGPGVDGVHKGAFSPRLWPPTQPRSPSGGGGGGGASQYGGAR</sequence>
<evidence type="ECO:0000256" key="2">
    <source>
        <dbReference type="SAM" id="SignalP"/>
    </source>
</evidence>
<organism evidence="3 4">
    <name type="scientific">Mus spicilegus</name>
    <name type="common">Mound-building mouse</name>
    <dbReference type="NCBI Taxonomy" id="10103"/>
    <lineage>
        <taxon>Eukaryota</taxon>
        <taxon>Metazoa</taxon>
        <taxon>Chordata</taxon>
        <taxon>Craniata</taxon>
        <taxon>Vertebrata</taxon>
        <taxon>Euteleostomi</taxon>
        <taxon>Mammalia</taxon>
        <taxon>Eutheria</taxon>
        <taxon>Euarchontoglires</taxon>
        <taxon>Glires</taxon>
        <taxon>Rodentia</taxon>
        <taxon>Myomorpha</taxon>
        <taxon>Muroidea</taxon>
        <taxon>Muridae</taxon>
        <taxon>Murinae</taxon>
        <taxon>Mus</taxon>
        <taxon>Mus</taxon>
    </lineage>
</organism>
<accession>A0A8C6MVU3</accession>
<feature type="chain" id="PRO_5034274600" evidence="2">
    <location>
        <begin position="22"/>
        <end position="153"/>
    </location>
</feature>
<evidence type="ECO:0000313" key="4">
    <source>
        <dbReference type="Proteomes" id="UP000694415"/>
    </source>
</evidence>
<feature type="region of interest" description="Disordered" evidence="1">
    <location>
        <begin position="98"/>
        <end position="153"/>
    </location>
</feature>
<evidence type="ECO:0000256" key="1">
    <source>
        <dbReference type="SAM" id="MobiDB-lite"/>
    </source>
</evidence>
<reference evidence="3" key="2">
    <citation type="submission" date="2025-09" db="UniProtKB">
        <authorList>
            <consortium name="Ensembl"/>
        </authorList>
    </citation>
    <scope>IDENTIFICATION</scope>
</reference>
<protein>
    <submittedName>
        <fullName evidence="3">RIKEN cDNA 1810049J17 gene</fullName>
    </submittedName>
</protein>
<keyword evidence="4" id="KW-1185">Reference proteome</keyword>
<feature type="region of interest" description="Disordered" evidence="1">
    <location>
        <begin position="44"/>
        <end position="78"/>
    </location>
</feature>